<accession>I4BC06</accession>
<proteinExistence type="predicted"/>
<feature type="transmembrane region" description="Helical" evidence="1">
    <location>
        <begin position="6"/>
        <end position="23"/>
    </location>
</feature>
<dbReference type="PATRIC" id="fig|869212.3.peg.4220"/>
<evidence type="ECO:0000256" key="1">
    <source>
        <dbReference type="SAM" id="Phobius"/>
    </source>
</evidence>
<dbReference type="KEGG" id="tpx:Turpa_0011"/>
<keyword evidence="2" id="KW-0614">Plasmid</keyword>
<evidence type="ECO:0000313" key="3">
    <source>
        <dbReference type="Proteomes" id="UP000006048"/>
    </source>
</evidence>
<protein>
    <submittedName>
        <fullName evidence="2">Uncharacterized protein</fullName>
    </submittedName>
</protein>
<feature type="transmembrane region" description="Helical" evidence="1">
    <location>
        <begin position="174"/>
        <end position="197"/>
    </location>
</feature>
<dbReference type="Proteomes" id="UP000006048">
    <property type="component" value="Plasmid pTURPA.01"/>
</dbReference>
<keyword evidence="3" id="KW-1185">Reference proteome</keyword>
<dbReference type="RefSeq" id="WP_014805288.1">
    <property type="nucleotide sequence ID" value="NC_018021.1"/>
</dbReference>
<reference evidence="2 3" key="1">
    <citation type="submission" date="2012-06" db="EMBL/GenBank/DDBJ databases">
        <title>The complete plasmid of genome of Turneriella parva DSM 21527.</title>
        <authorList>
            <consortium name="US DOE Joint Genome Institute (JGI-PGF)"/>
            <person name="Lucas S."/>
            <person name="Han J."/>
            <person name="Lapidus A."/>
            <person name="Bruce D."/>
            <person name="Goodwin L."/>
            <person name="Pitluck S."/>
            <person name="Peters L."/>
            <person name="Kyrpides N."/>
            <person name="Mavromatis K."/>
            <person name="Ivanova N."/>
            <person name="Mikhailova N."/>
            <person name="Chertkov O."/>
            <person name="Detter J.C."/>
            <person name="Tapia R."/>
            <person name="Han C."/>
            <person name="Land M."/>
            <person name="Hauser L."/>
            <person name="Markowitz V."/>
            <person name="Cheng J.-F."/>
            <person name="Hugenholtz P."/>
            <person name="Woyke T."/>
            <person name="Wu D."/>
            <person name="Gronow S."/>
            <person name="Wellnitz S."/>
            <person name="Brambilla E."/>
            <person name="Klenk H.-P."/>
            <person name="Eisen J.A."/>
        </authorList>
    </citation>
    <scope>NUCLEOTIDE SEQUENCE [LARGE SCALE GENOMIC DNA]</scope>
    <source>
        <strain evidence="3">ATCC BAA-1111 / DSM 21527 / NCTC 11395 / H</strain>
        <plasmid evidence="3">Plasmid pTURPA.01</plasmid>
    </source>
</reference>
<dbReference type="HOGENOM" id="CLU_1354117_0_0_12"/>
<organism evidence="2 3">
    <name type="scientific">Turneriella parva (strain ATCC BAA-1111 / DSM 21527 / NCTC 11395 / H)</name>
    <name type="common">Leptospira parva</name>
    <dbReference type="NCBI Taxonomy" id="869212"/>
    <lineage>
        <taxon>Bacteria</taxon>
        <taxon>Pseudomonadati</taxon>
        <taxon>Spirochaetota</taxon>
        <taxon>Spirochaetia</taxon>
        <taxon>Leptospirales</taxon>
        <taxon>Leptospiraceae</taxon>
        <taxon>Turneriella</taxon>
    </lineage>
</organism>
<name>I4BC06_TURPD</name>
<dbReference type="EMBL" id="CP002960">
    <property type="protein sequence ID" value="AFM14813.1"/>
    <property type="molecule type" value="Genomic_DNA"/>
</dbReference>
<feature type="transmembrane region" description="Helical" evidence="1">
    <location>
        <begin position="109"/>
        <end position="127"/>
    </location>
</feature>
<gene>
    <name evidence="2" type="ordered locus">Turpa_0011</name>
</gene>
<dbReference type="AlphaFoldDB" id="I4BC06"/>
<keyword evidence="1" id="KW-0472">Membrane</keyword>
<keyword evidence="1" id="KW-1133">Transmembrane helix</keyword>
<geneLocation type="plasmid" evidence="2 3">
    <name>pTURPA.01</name>
</geneLocation>
<keyword evidence="1" id="KW-0812">Transmembrane</keyword>
<evidence type="ECO:0000313" key="2">
    <source>
        <dbReference type="EMBL" id="AFM14813.1"/>
    </source>
</evidence>
<feature type="transmembrane region" description="Helical" evidence="1">
    <location>
        <begin position="68"/>
        <end position="89"/>
    </location>
</feature>
<sequence length="202" mass="23022">MPLMLYTVVFFFLLCLFGLFWYLQSGSPVRDAYVSPLFGDHEKNLTTEDLSLLLGLKRIEHLADRGRWLLFISVLLLVIEFFAVLAMLIESRGQMYVVSAVNHGYVIGGFIYLLVSVLAVIFSVRLVSAEKSLSIANPFERIEAWEHKVIQADAEQKKRIVLYLNQESGRLEGYFAFVFGLVGCGVTLLMIWVASWLTQFVR</sequence>